<gene>
    <name evidence="3" type="primary">khpA</name>
    <name evidence="4" type="ORF">IAB59_07250</name>
</gene>
<evidence type="ECO:0000256" key="2">
    <source>
        <dbReference type="ARBA" id="ARBA00022884"/>
    </source>
</evidence>
<dbReference type="GO" id="GO:0009252">
    <property type="term" value="P:peptidoglycan biosynthetic process"/>
    <property type="evidence" value="ECO:0007669"/>
    <property type="project" value="UniProtKB-UniRule"/>
</dbReference>
<dbReference type="EMBL" id="DVKQ01000093">
    <property type="protein sequence ID" value="HIT38252.1"/>
    <property type="molecule type" value="Genomic_DNA"/>
</dbReference>
<evidence type="ECO:0000313" key="5">
    <source>
        <dbReference type="Proteomes" id="UP000886833"/>
    </source>
</evidence>
<dbReference type="PANTHER" id="PTHR34654">
    <property type="entry name" value="UPF0109 PROTEIN SCO5592"/>
    <property type="match status" value="1"/>
</dbReference>
<dbReference type="Proteomes" id="UP000886833">
    <property type="component" value="Unassembled WGS sequence"/>
</dbReference>
<dbReference type="GO" id="GO:0071555">
    <property type="term" value="P:cell wall organization"/>
    <property type="evidence" value="ECO:0007669"/>
    <property type="project" value="UniProtKB-KW"/>
</dbReference>
<dbReference type="AlphaFoldDB" id="A0A9D1GBV4"/>
<keyword evidence="3" id="KW-0143">Chaperone</keyword>
<comment type="subunit">
    <text evidence="3">Forms a complex with KhpB.</text>
</comment>
<dbReference type="SUPFAM" id="SSF54814">
    <property type="entry name" value="Prokaryotic type KH domain (KH-domain type II)"/>
    <property type="match status" value="1"/>
</dbReference>
<proteinExistence type="inferred from homology"/>
<comment type="function">
    <text evidence="3">A probable RNA chaperone. Forms a complex with KhpB which binds to cellular RNA and controls its expression. Plays a role in peptidoglycan (PG) homeostasis and cell length regulation.</text>
</comment>
<comment type="caution">
    <text evidence="4">The sequence shown here is derived from an EMBL/GenBank/DDBJ whole genome shotgun (WGS) entry which is preliminary data.</text>
</comment>
<comment type="similarity">
    <text evidence="3">Belongs to the KhpA RNA-binding protein family.</text>
</comment>
<dbReference type="Pfam" id="PF13083">
    <property type="entry name" value="KH_KhpA-B"/>
    <property type="match status" value="1"/>
</dbReference>
<dbReference type="InterPro" id="IPR020627">
    <property type="entry name" value="KhpA"/>
</dbReference>
<organism evidence="4 5">
    <name type="scientific">Candidatus Onthousia faecipullorum</name>
    <dbReference type="NCBI Taxonomy" id="2840887"/>
    <lineage>
        <taxon>Bacteria</taxon>
        <taxon>Bacillati</taxon>
        <taxon>Bacillota</taxon>
        <taxon>Bacilli</taxon>
        <taxon>Candidatus Onthousia</taxon>
    </lineage>
</organism>
<dbReference type="InterPro" id="IPR015946">
    <property type="entry name" value="KH_dom-like_a/b"/>
</dbReference>
<dbReference type="GO" id="GO:0003723">
    <property type="term" value="F:RNA binding"/>
    <property type="evidence" value="ECO:0007669"/>
    <property type="project" value="UniProtKB-UniRule"/>
</dbReference>
<evidence type="ECO:0000256" key="1">
    <source>
        <dbReference type="ARBA" id="ARBA00022490"/>
    </source>
</evidence>
<keyword evidence="2 3" id="KW-0694">RNA-binding</keyword>
<reference evidence="4" key="1">
    <citation type="submission" date="2020-10" db="EMBL/GenBank/DDBJ databases">
        <authorList>
            <person name="Gilroy R."/>
        </authorList>
    </citation>
    <scope>NUCLEOTIDE SEQUENCE</scope>
    <source>
        <strain evidence="4">CHK195-26880</strain>
    </source>
</reference>
<keyword evidence="3" id="KW-0961">Cell wall biogenesis/degradation</keyword>
<comment type="subcellular location">
    <subcellularLocation>
        <location evidence="3">Cytoplasm</location>
    </subcellularLocation>
</comment>
<keyword evidence="3" id="KW-0133">Cell shape</keyword>
<name>A0A9D1GBV4_9FIRM</name>
<keyword evidence="1 3" id="KW-0963">Cytoplasm</keyword>
<dbReference type="PROSITE" id="PS50084">
    <property type="entry name" value="KH_TYPE_1"/>
    <property type="match status" value="1"/>
</dbReference>
<dbReference type="GO" id="GO:0005737">
    <property type="term" value="C:cytoplasm"/>
    <property type="evidence" value="ECO:0007669"/>
    <property type="project" value="UniProtKB-SubCell"/>
</dbReference>
<accession>A0A9D1GBV4</accession>
<evidence type="ECO:0000313" key="4">
    <source>
        <dbReference type="EMBL" id="HIT38252.1"/>
    </source>
</evidence>
<sequence>MMTLVELTEKIIKNIVKDEDAVSVKEFPSENDKEIIIEVLVSDSDIGRVIGKNGRTANAIRTLVQASSSLKDNKYVKINIDKF</sequence>
<dbReference type="CDD" id="cd22533">
    <property type="entry name" value="KH-II_YlqC-like"/>
    <property type="match status" value="1"/>
</dbReference>
<dbReference type="HAMAP" id="MF_00088">
    <property type="entry name" value="KhpA"/>
    <property type="match status" value="1"/>
</dbReference>
<reference evidence="4" key="2">
    <citation type="journal article" date="2021" name="PeerJ">
        <title>Extensive microbial diversity within the chicken gut microbiome revealed by metagenomics and culture.</title>
        <authorList>
            <person name="Gilroy R."/>
            <person name="Ravi A."/>
            <person name="Getino M."/>
            <person name="Pursley I."/>
            <person name="Horton D.L."/>
            <person name="Alikhan N.F."/>
            <person name="Baker D."/>
            <person name="Gharbi K."/>
            <person name="Hall N."/>
            <person name="Watson M."/>
            <person name="Adriaenssens E.M."/>
            <person name="Foster-Nyarko E."/>
            <person name="Jarju S."/>
            <person name="Secka A."/>
            <person name="Antonio M."/>
            <person name="Oren A."/>
            <person name="Chaudhuri R.R."/>
            <person name="La Ragione R."/>
            <person name="Hildebrand F."/>
            <person name="Pallen M.J."/>
        </authorList>
    </citation>
    <scope>NUCLEOTIDE SEQUENCE</scope>
    <source>
        <strain evidence="4">CHK195-26880</strain>
    </source>
</reference>
<evidence type="ECO:0000256" key="3">
    <source>
        <dbReference type="HAMAP-Rule" id="MF_00088"/>
    </source>
</evidence>
<dbReference type="InterPro" id="IPR009019">
    <property type="entry name" value="KH_sf_prok-type"/>
</dbReference>
<dbReference type="Gene3D" id="3.30.300.20">
    <property type="match status" value="1"/>
</dbReference>
<dbReference type="PANTHER" id="PTHR34654:SF1">
    <property type="entry name" value="RNA-BINDING PROTEIN KHPA"/>
    <property type="match status" value="1"/>
</dbReference>
<dbReference type="GO" id="GO:0008360">
    <property type="term" value="P:regulation of cell shape"/>
    <property type="evidence" value="ECO:0007669"/>
    <property type="project" value="UniProtKB-KW"/>
</dbReference>
<protein>
    <recommendedName>
        <fullName evidence="3">RNA-binding protein KhpA</fullName>
    </recommendedName>
    <alternativeName>
        <fullName evidence="3">KH-domain protein A</fullName>
    </alternativeName>
</protein>